<dbReference type="Proteomes" id="UP000256645">
    <property type="component" value="Unassembled WGS sequence"/>
</dbReference>
<dbReference type="OrthoDB" id="3502101at2759"/>
<organism evidence="2 3">
    <name type="scientific">Coleophoma cylindrospora</name>
    <dbReference type="NCBI Taxonomy" id="1849047"/>
    <lineage>
        <taxon>Eukaryota</taxon>
        <taxon>Fungi</taxon>
        <taxon>Dikarya</taxon>
        <taxon>Ascomycota</taxon>
        <taxon>Pezizomycotina</taxon>
        <taxon>Leotiomycetes</taxon>
        <taxon>Helotiales</taxon>
        <taxon>Dermateaceae</taxon>
        <taxon>Coleophoma</taxon>
    </lineage>
</organism>
<accession>A0A3D8RLX8</accession>
<reference evidence="2 3" key="1">
    <citation type="journal article" date="2018" name="IMA Fungus">
        <title>IMA Genome-F 9: Draft genome sequence of Annulohypoxylon stygium, Aspergillus mulundensis, Berkeleyomyces basicola (syn. Thielaviopsis basicola), Ceratocystis smalleyi, two Cercospora beticola strains, Coleophoma cylindrospora, Fusarium fracticaudum, Phialophora cf. hyalina, and Morchella septimelata.</title>
        <authorList>
            <person name="Wingfield B.D."/>
            <person name="Bills G.F."/>
            <person name="Dong Y."/>
            <person name="Huang W."/>
            <person name="Nel W.J."/>
            <person name="Swalarsk-Parry B.S."/>
            <person name="Vaghefi N."/>
            <person name="Wilken P.M."/>
            <person name="An Z."/>
            <person name="de Beer Z.W."/>
            <person name="De Vos L."/>
            <person name="Chen L."/>
            <person name="Duong T.A."/>
            <person name="Gao Y."/>
            <person name="Hammerbacher A."/>
            <person name="Kikkert J.R."/>
            <person name="Li Y."/>
            <person name="Li H."/>
            <person name="Li K."/>
            <person name="Li Q."/>
            <person name="Liu X."/>
            <person name="Ma X."/>
            <person name="Naidoo K."/>
            <person name="Pethybridge S.J."/>
            <person name="Sun J."/>
            <person name="Steenkamp E.T."/>
            <person name="van der Nest M.A."/>
            <person name="van Wyk S."/>
            <person name="Wingfield M.J."/>
            <person name="Xiong C."/>
            <person name="Yue Q."/>
            <person name="Zhang X."/>
        </authorList>
    </citation>
    <scope>NUCLEOTIDE SEQUENCE [LARGE SCALE GENOMIC DNA]</scope>
    <source>
        <strain evidence="2 3">BP6252</strain>
    </source>
</reference>
<dbReference type="AlphaFoldDB" id="A0A3D8RLX8"/>
<feature type="compositionally biased region" description="Polar residues" evidence="1">
    <location>
        <begin position="188"/>
        <end position="200"/>
    </location>
</feature>
<sequence length="244" mass="26878">MSTPEIEQNSNDHEPYEGLESWTWVERSASRHPTYNTDNVSSAELGAMGRAYAEAPVMEAPVYAVGNLRSAASPADYHAAPTYASSARSIDAPEGPERMDPNIATTRADTFLSNGPLTLGPEIGFNEEQHRRSSFHDELSEPLHMFLQDLENNRAFQRYATQRGPEQRFLKQDPFLRSATSMKVKKGSSGTKISQPSIHSSGFLPGDASYGAYDTADPLAGAGRWDESRAEEYPQLMTESALED</sequence>
<feature type="region of interest" description="Disordered" evidence="1">
    <location>
        <begin position="181"/>
        <end position="200"/>
    </location>
</feature>
<feature type="region of interest" description="Disordered" evidence="1">
    <location>
        <begin position="215"/>
        <end position="244"/>
    </location>
</feature>
<evidence type="ECO:0000313" key="2">
    <source>
        <dbReference type="EMBL" id="RDW75053.1"/>
    </source>
</evidence>
<evidence type="ECO:0000313" key="3">
    <source>
        <dbReference type="Proteomes" id="UP000256645"/>
    </source>
</evidence>
<name>A0A3D8RLX8_9HELO</name>
<comment type="caution">
    <text evidence="2">The sequence shown here is derived from an EMBL/GenBank/DDBJ whole genome shotgun (WGS) entry which is preliminary data.</text>
</comment>
<keyword evidence="3" id="KW-1185">Reference proteome</keyword>
<proteinExistence type="predicted"/>
<dbReference type="EMBL" id="PDLM01000006">
    <property type="protein sequence ID" value="RDW75053.1"/>
    <property type="molecule type" value="Genomic_DNA"/>
</dbReference>
<gene>
    <name evidence="2" type="ORF">BP6252_06195</name>
</gene>
<evidence type="ECO:0000256" key="1">
    <source>
        <dbReference type="SAM" id="MobiDB-lite"/>
    </source>
</evidence>
<protein>
    <submittedName>
        <fullName evidence="2">Uncharacterized protein</fullName>
    </submittedName>
</protein>